<reference evidence="8" key="1">
    <citation type="journal article" date="2014" name="Int. J. Syst. Evol. Microbiol.">
        <title>Complete genome of a new Firmicutes species belonging to the dominant human colonic microbiota ('Ruminococcus bicirculans') reveals two chromosomes and a selective capacity to utilize plant glucans.</title>
        <authorList>
            <consortium name="NISC Comparative Sequencing Program"/>
            <person name="Wegmann U."/>
            <person name="Louis P."/>
            <person name="Goesmann A."/>
            <person name="Henrissat B."/>
            <person name="Duncan S.H."/>
            <person name="Flint H.J."/>
        </authorList>
    </citation>
    <scope>NUCLEOTIDE SEQUENCE</scope>
    <source>
        <strain evidence="8">NBRC 107715</strain>
    </source>
</reference>
<dbReference type="AlphaFoldDB" id="A0A512J3E5"/>
<keyword evidence="3" id="KW-0233">DNA recombination</keyword>
<accession>A0A512J3E5</accession>
<keyword evidence="1" id="KW-0229">DNA integration</keyword>
<feature type="domain" description="Resolvase/invertase-type recombinase catalytic" evidence="6">
    <location>
        <begin position="5"/>
        <end position="141"/>
    </location>
</feature>
<evidence type="ECO:0000256" key="4">
    <source>
        <dbReference type="PIRSR" id="PIRSR606118-50"/>
    </source>
</evidence>
<reference evidence="8" key="4">
    <citation type="submission" date="2023-01" db="EMBL/GenBank/DDBJ databases">
        <title>Draft genome sequence of Methylobacterium oxalidis strain NBRC 107715.</title>
        <authorList>
            <person name="Sun Q."/>
            <person name="Mori K."/>
        </authorList>
    </citation>
    <scope>NUCLEOTIDE SEQUENCE</scope>
    <source>
        <strain evidence="8">NBRC 107715</strain>
    </source>
</reference>
<dbReference type="GO" id="GO:0003677">
    <property type="term" value="F:DNA binding"/>
    <property type="evidence" value="ECO:0007669"/>
    <property type="project" value="UniProtKB-KW"/>
</dbReference>
<keyword evidence="10" id="KW-1185">Reference proteome</keyword>
<dbReference type="Proteomes" id="UP000321960">
    <property type="component" value="Unassembled WGS sequence"/>
</dbReference>
<dbReference type="SUPFAM" id="SSF53041">
    <property type="entry name" value="Resolvase-like"/>
    <property type="match status" value="1"/>
</dbReference>
<organism evidence="7 9">
    <name type="scientific">Methylobacterium oxalidis</name>
    <dbReference type="NCBI Taxonomy" id="944322"/>
    <lineage>
        <taxon>Bacteria</taxon>
        <taxon>Pseudomonadati</taxon>
        <taxon>Pseudomonadota</taxon>
        <taxon>Alphaproteobacteria</taxon>
        <taxon>Hyphomicrobiales</taxon>
        <taxon>Methylobacteriaceae</taxon>
        <taxon>Methylobacterium</taxon>
    </lineage>
</organism>
<evidence type="ECO:0000256" key="1">
    <source>
        <dbReference type="ARBA" id="ARBA00022908"/>
    </source>
</evidence>
<evidence type="ECO:0000313" key="7">
    <source>
        <dbReference type="EMBL" id="GEP04461.1"/>
    </source>
</evidence>
<dbReference type="EMBL" id="BSPK01000017">
    <property type="protein sequence ID" value="GLS62833.1"/>
    <property type="molecule type" value="Genomic_DNA"/>
</dbReference>
<name>A0A512J3E5_9HYPH</name>
<dbReference type="RefSeq" id="WP_147026087.1">
    <property type="nucleotide sequence ID" value="NZ_BJZU01000045.1"/>
</dbReference>
<evidence type="ECO:0000259" key="6">
    <source>
        <dbReference type="PROSITE" id="PS51736"/>
    </source>
</evidence>
<dbReference type="GO" id="GO:0000150">
    <property type="term" value="F:DNA strand exchange activity"/>
    <property type="evidence" value="ECO:0007669"/>
    <property type="project" value="InterPro"/>
</dbReference>
<dbReference type="GO" id="GO:0015074">
    <property type="term" value="P:DNA integration"/>
    <property type="evidence" value="ECO:0007669"/>
    <property type="project" value="UniProtKB-KW"/>
</dbReference>
<dbReference type="CDD" id="cd00338">
    <property type="entry name" value="Ser_Recombinase"/>
    <property type="match status" value="1"/>
</dbReference>
<keyword evidence="2" id="KW-0238">DNA-binding</keyword>
<dbReference type="InterPro" id="IPR050639">
    <property type="entry name" value="SSR_resolvase"/>
</dbReference>
<gene>
    <name evidence="8" type="ORF">GCM10007888_12140</name>
    <name evidence="7" type="ORF">MOX02_24990</name>
</gene>
<evidence type="ECO:0000313" key="8">
    <source>
        <dbReference type="EMBL" id="GLS62833.1"/>
    </source>
</evidence>
<evidence type="ECO:0000256" key="2">
    <source>
        <dbReference type="ARBA" id="ARBA00023125"/>
    </source>
</evidence>
<evidence type="ECO:0000256" key="5">
    <source>
        <dbReference type="PROSITE-ProRule" id="PRU10137"/>
    </source>
</evidence>
<dbReference type="PANTHER" id="PTHR30461">
    <property type="entry name" value="DNA-INVERTASE FROM LAMBDOID PROPHAGE"/>
    <property type="match status" value="1"/>
</dbReference>
<dbReference type="InterPro" id="IPR006119">
    <property type="entry name" value="Resolv_N"/>
</dbReference>
<dbReference type="InterPro" id="IPR006118">
    <property type="entry name" value="Recombinase_CS"/>
</dbReference>
<reference evidence="10" key="2">
    <citation type="journal article" date="2019" name="Int. J. Syst. Evol. Microbiol.">
        <title>The Global Catalogue of Microorganisms (GCM) 10K type strain sequencing project: providing services to taxonomists for standard genome sequencing and annotation.</title>
        <authorList>
            <consortium name="The Broad Institute Genomics Platform"/>
            <consortium name="The Broad Institute Genome Sequencing Center for Infectious Disease"/>
            <person name="Wu L."/>
            <person name="Ma J."/>
        </authorList>
    </citation>
    <scope>NUCLEOTIDE SEQUENCE [LARGE SCALE GENOMIC DNA]</scope>
    <source>
        <strain evidence="10">NBRC 107715</strain>
    </source>
</reference>
<dbReference type="Pfam" id="PF00239">
    <property type="entry name" value="Resolvase"/>
    <property type="match status" value="1"/>
</dbReference>
<sequence>MVEGRFVSYLRVSTKRQGDSGLGLEAQRKAVTDFLNGGAWSLVTEVVEVESGKRADRPKLAEALRLCRLHNATLVIAKLDRLSRDAHFLLGLQRAGVRFVAADMPEANEMVVGIMAVVAQAERKMISTRTKAALAAAKERGVKLGGPTHHLPAEAAKAAAVSASIRSTKAQRRADDLARDIAELRTEGAISLRELAAGLDRRNIRTARGTAWTATAVRRVLAMLETKLSA</sequence>
<comment type="caution">
    <text evidence="7">The sequence shown here is derived from an EMBL/GenBank/DDBJ whole genome shotgun (WGS) entry which is preliminary data.</text>
</comment>
<dbReference type="EMBL" id="BJZU01000045">
    <property type="protein sequence ID" value="GEP04461.1"/>
    <property type="molecule type" value="Genomic_DNA"/>
</dbReference>
<dbReference type="Proteomes" id="UP001156856">
    <property type="component" value="Unassembled WGS sequence"/>
</dbReference>
<protein>
    <submittedName>
        <fullName evidence="7">Resolvase</fullName>
    </submittedName>
</protein>
<dbReference type="PANTHER" id="PTHR30461:SF2">
    <property type="entry name" value="SERINE RECOMBINASE PINE-RELATED"/>
    <property type="match status" value="1"/>
</dbReference>
<dbReference type="SMART" id="SM00857">
    <property type="entry name" value="Resolvase"/>
    <property type="match status" value="1"/>
</dbReference>
<reference evidence="7 9" key="3">
    <citation type="submission" date="2019-07" db="EMBL/GenBank/DDBJ databases">
        <title>Whole genome shotgun sequence of Methylobacterium oxalidis NBRC 107715.</title>
        <authorList>
            <person name="Hosoyama A."/>
            <person name="Uohara A."/>
            <person name="Ohji S."/>
            <person name="Ichikawa N."/>
        </authorList>
    </citation>
    <scope>NUCLEOTIDE SEQUENCE [LARGE SCALE GENOMIC DNA]</scope>
    <source>
        <strain evidence="7 9">NBRC 107715</strain>
    </source>
</reference>
<evidence type="ECO:0000313" key="10">
    <source>
        <dbReference type="Proteomes" id="UP001156856"/>
    </source>
</evidence>
<feature type="active site" description="O-(5'-phospho-DNA)-serine intermediate" evidence="4 5">
    <location>
        <position position="13"/>
    </location>
</feature>
<evidence type="ECO:0000256" key="3">
    <source>
        <dbReference type="ARBA" id="ARBA00023172"/>
    </source>
</evidence>
<dbReference type="OrthoDB" id="2290206at2"/>
<dbReference type="InterPro" id="IPR036162">
    <property type="entry name" value="Resolvase-like_N_sf"/>
</dbReference>
<evidence type="ECO:0000313" key="9">
    <source>
        <dbReference type="Proteomes" id="UP000321960"/>
    </source>
</evidence>
<dbReference type="PROSITE" id="PS51736">
    <property type="entry name" value="RECOMBINASES_3"/>
    <property type="match status" value="1"/>
</dbReference>
<proteinExistence type="predicted"/>
<dbReference type="Gene3D" id="3.40.50.1390">
    <property type="entry name" value="Resolvase, N-terminal catalytic domain"/>
    <property type="match status" value="1"/>
</dbReference>
<dbReference type="PROSITE" id="PS00397">
    <property type="entry name" value="RECOMBINASES_1"/>
    <property type="match status" value="1"/>
</dbReference>